<protein>
    <submittedName>
        <fullName evidence="1">Uncharacterized protein</fullName>
    </submittedName>
</protein>
<sequence length="602" mass="69496">MTSPSKLVLPLLFALIILLLIPLNTNFSNFFTIETLSNFFASFHEKSNHQSNNKQESNIVQSFKLSLKRSNWRYPFIGFKNIEDPASINPLLLPEPPSTFHNRSISLDASKCFLASLPHDAITHTNCCPPIPSPFKFKDFKDFASSNSPLKVRKPFHLVDEEVIAKFEKGIALMKALPKDDPRSFYQQSKIHCAYCNGAYHQQYPFENLKVDIHRSWLFFPFHRMYLYFFERILGNLIGDPNYALPFWNWDSIEGMQMPKYFTPLNSSLYHKLRHYNHMPPHVVDLNYNLNDSFVPPLKQISLNHATMYKQMVLASTKELFMGSPLRLGDESHPGIGSVESAPHNTVHKWVGASDTPNNEDMGTFYTAARDPIFYPHHTNLDRLWAVWKNLEQGRKDYSDDLDWLDSNFFFYDENANLVRVKIRDSIDTKKLGYVYQDVNMPWLNFKPTSKIKSKKLREANKAKILMSKEKTFFPLALDSIKSFIVERPKKLRSKIEKEQEEEVLVIEGIEFGSDKSIKFDVHVNDDEDELSDPDQTEFVGSFVSLHHGHNGKISTKFKLGISKVLENLEVDEDDDLVVTLVPKIGKGEVIIGNIMIEFLQK</sequence>
<dbReference type="EMBL" id="CASHSV030000024">
    <property type="protein sequence ID" value="CAJ2640160.1"/>
    <property type="molecule type" value="Genomic_DNA"/>
</dbReference>
<keyword evidence="2" id="KW-1185">Reference proteome</keyword>
<comment type="caution">
    <text evidence="1">The sequence shown here is derived from an EMBL/GenBank/DDBJ whole genome shotgun (WGS) entry which is preliminary data.</text>
</comment>
<gene>
    <name evidence="1" type="ORF">MILVUS5_LOCUS10055</name>
</gene>
<evidence type="ECO:0000313" key="2">
    <source>
        <dbReference type="Proteomes" id="UP001177021"/>
    </source>
</evidence>
<reference evidence="1" key="1">
    <citation type="submission" date="2023-10" db="EMBL/GenBank/DDBJ databases">
        <authorList>
            <person name="Rodriguez Cubillos JULIANA M."/>
            <person name="De Vega J."/>
        </authorList>
    </citation>
    <scope>NUCLEOTIDE SEQUENCE</scope>
</reference>
<accession>A0ACB0J7N9</accession>
<name>A0ACB0J7N9_TRIPR</name>
<evidence type="ECO:0000313" key="1">
    <source>
        <dbReference type="EMBL" id="CAJ2640160.1"/>
    </source>
</evidence>
<dbReference type="Proteomes" id="UP001177021">
    <property type="component" value="Unassembled WGS sequence"/>
</dbReference>
<proteinExistence type="predicted"/>
<organism evidence="1 2">
    <name type="scientific">Trifolium pratense</name>
    <name type="common">Red clover</name>
    <dbReference type="NCBI Taxonomy" id="57577"/>
    <lineage>
        <taxon>Eukaryota</taxon>
        <taxon>Viridiplantae</taxon>
        <taxon>Streptophyta</taxon>
        <taxon>Embryophyta</taxon>
        <taxon>Tracheophyta</taxon>
        <taxon>Spermatophyta</taxon>
        <taxon>Magnoliopsida</taxon>
        <taxon>eudicotyledons</taxon>
        <taxon>Gunneridae</taxon>
        <taxon>Pentapetalae</taxon>
        <taxon>rosids</taxon>
        <taxon>fabids</taxon>
        <taxon>Fabales</taxon>
        <taxon>Fabaceae</taxon>
        <taxon>Papilionoideae</taxon>
        <taxon>50 kb inversion clade</taxon>
        <taxon>NPAAA clade</taxon>
        <taxon>Hologalegina</taxon>
        <taxon>IRL clade</taxon>
        <taxon>Trifolieae</taxon>
        <taxon>Trifolium</taxon>
    </lineage>
</organism>